<name>A0A1H1PSV0_9FLAO</name>
<gene>
    <name evidence="1" type="ORF">SAMN04488552_2237</name>
</gene>
<protein>
    <recommendedName>
        <fullName evidence="3">DUF2851 domain-containing protein</fullName>
    </recommendedName>
</protein>
<dbReference type="InterPro" id="IPR021272">
    <property type="entry name" value="DUF2851"/>
</dbReference>
<dbReference type="STRING" id="1250231.SAMN04488552_2237"/>
<evidence type="ECO:0000313" key="1">
    <source>
        <dbReference type="EMBL" id="SDS14240.1"/>
    </source>
</evidence>
<reference evidence="1 2" key="1">
    <citation type="submission" date="2016-10" db="EMBL/GenBank/DDBJ databases">
        <authorList>
            <person name="Varghese N."/>
            <person name="Submissions S."/>
        </authorList>
    </citation>
    <scope>NUCLEOTIDE SEQUENCE [LARGE SCALE GENOMIC DNA]</scope>
    <source>
        <strain evidence="1 2">Mar_2010_102</strain>
    </source>
</reference>
<sequence length="427" mass="50459">MREDFLYHIWKYQKFNSEGLITSASDTINIVHPGFQNELSGPDFFNAKIQIGEQLWAGNVEMHLRSSDWYFHRHEEDPNYDNVILHVVWDHDVEIFRKNDSIIPTLELKDRIEKGILEAYEKLLLKDHLKINCENDFRNFSDFQVEHWLERLYFERLEEKSKLILQLLAETGNNWEAVLFVILFKSFGLNVNSESFLNIARSIDFKIIQKINNSQFSMEALLLGQAGLIMHEDKYSLELMKEYEFLRNKYSLDNKYLESPQFFRLMPDNFPTIRLAQLAALYAKKKSIFYDLIKANTVRDLKNLFDLEISEYWRTHYNFGKTHTRRNKKLSSNFIDLLLINCIIPIKHCYSGFIGEENEQYIQELISGIKLEKNSIIQIFNELRPKTANNAMDSQALLQLKNEYCDLNKCLQCELGASLLKKSPKYI</sequence>
<keyword evidence="2" id="KW-1185">Reference proteome</keyword>
<dbReference type="RefSeq" id="WP_089662652.1">
    <property type="nucleotide sequence ID" value="NZ_LT629745.1"/>
</dbReference>
<organism evidence="1 2">
    <name type="scientific">Christiangramia echinicola</name>
    <dbReference type="NCBI Taxonomy" id="279359"/>
    <lineage>
        <taxon>Bacteria</taxon>
        <taxon>Pseudomonadati</taxon>
        <taxon>Bacteroidota</taxon>
        <taxon>Flavobacteriia</taxon>
        <taxon>Flavobacteriales</taxon>
        <taxon>Flavobacteriaceae</taxon>
        <taxon>Christiangramia</taxon>
    </lineage>
</organism>
<dbReference type="EMBL" id="LT629745">
    <property type="protein sequence ID" value="SDS14240.1"/>
    <property type="molecule type" value="Genomic_DNA"/>
</dbReference>
<dbReference type="AlphaFoldDB" id="A0A1H1PSV0"/>
<accession>A0A1H1PSV0</accession>
<dbReference type="Pfam" id="PF11013">
    <property type="entry name" value="DUF2851"/>
    <property type="match status" value="1"/>
</dbReference>
<proteinExistence type="predicted"/>
<dbReference type="Proteomes" id="UP000198858">
    <property type="component" value="Chromosome I"/>
</dbReference>
<evidence type="ECO:0000313" key="2">
    <source>
        <dbReference type="Proteomes" id="UP000198858"/>
    </source>
</evidence>
<evidence type="ECO:0008006" key="3">
    <source>
        <dbReference type="Google" id="ProtNLM"/>
    </source>
</evidence>